<name>A0A3P6E476_BRAOL</name>
<evidence type="ECO:0000256" key="1">
    <source>
        <dbReference type="SAM" id="MobiDB-lite"/>
    </source>
</evidence>
<evidence type="ECO:0000313" key="2">
    <source>
        <dbReference type="EMBL" id="VDD30911.1"/>
    </source>
</evidence>
<protein>
    <submittedName>
        <fullName evidence="2">Uncharacterized protein</fullName>
    </submittedName>
</protein>
<reference evidence="2" key="1">
    <citation type="submission" date="2018-11" db="EMBL/GenBank/DDBJ databases">
        <authorList>
            <consortium name="Genoscope - CEA"/>
            <person name="William W."/>
        </authorList>
    </citation>
    <scope>NUCLEOTIDE SEQUENCE</scope>
</reference>
<gene>
    <name evidence="2" type="ORF">BOLC9T56234H</name>
</gene>
<feature type="region of interest" description="Disordered" evidence="1">
    <location>
        <begin position="19"/>
        <end position="60"/>
    </location>
</feature>
<proteinExistence type="predicted"/>
<organism evidence="2">
    <name type="scientific">Brassica oleracea</name>
    <name type="common">Wild cabbage</name>
    <dbReference type="NCBI Taxonomy" id="3712"/>
    <lineage>
        <taxon>Eukaryota</taxon>
        <taxon>Viridiplantae</taxon>
        <taxon>Streptophyta</taxon>
        <taxon>Embryophyta</taxon>
        <taxon>Tracheophyta</taxon>
        <taxon>Spermatophyta</taxon>
        <taxon>Magnoliopsida</taxon>
        <taxon>eudicotyledons</taxon>
        <taxon>Gunneridae</taxon>
        <taxon>Pentapetalae</taxon>
        <taxon>rosids</taxon>
        <taxon>malvids</taxon>
        <taxon>Brassicales</taxon>
        <taxon>Brassicaceae</taxon>
        <taxon>Brassiceae</taxon>
        <taxon>Brassica</taxon>
    </lineage>
</organism>
<feature type="compositionally biased region" description="Low complexity" evidence="1">
    <location>
        <begin position="31"/>
        <end position="60"/>
    </location>
</feature>
<dbReference type="AlphaFoldDB" id="A0A3P6E476"/>
<feature type="compositionally biased region" description="Polar residues" evidence="1">
    <location>
        <begin position="19"/>
        <end position="30"/>
    </location>
</feature>
<accession>A0A3P6E476</accession>
<sequence length="60" mass="6402">MTKTQSTLNMILQLLQPQASNSSAFTAQPTQAQRQSQSYSQAQPQGQGQAPFSGSVSSSR</sequence>
<dbReference type="EMBL" id="LR031875">
    <property type="protein sequence ID" value="VDD30911.1"/>
    <property type="molecule type" value="Genomic_DNA"/>
</dbReference>